<dbReference type="Proteomes" id="UP000308549">
    <property type="component" value="Unassembled WGS sequence"/>
</dbReference>
<comment type="caution">
    <text evidence="2">The sequence shown here is derived from an EMBL/GenBank/DDBJ whole genome shotgun (WGS) entry which is preliminary data.</text>
</comment>
<protein>
    <recommendedName>
        <fullName evidence="4">C2H2-type domain-containing protein</fullName>
    </recommendedName>
</protein>
<dbReference type="AlphaFoldDB" id="A0A4U0TKI7"/>
<feature type="compositionally biased region" description="Polar residues" evidence="1">
    <location>
        <begin position="31"/>
        <end position="53"/>
    </location>
</feature>
<proteinExistence type="predicted"/>
<evidence type="ECO:0000313" key="3">
    <source>
        <dbReference type="Proteomes" id="UP000308549"/>
    </source>
</evidence>
<dbReference type="EMBL" id="NAJL01000083">
    <property type="protein sequence ID" value="TKA22135.1"/>
    <property type="molecule type" value="Genomic_DNA"/>
</dbReference>
<accession>A0A4U0TKI7</accession>
<evidence type="ECO:0000256" key="1">
    <source>
        <dbReference type="SAM" id="MobiDB-lite"/>
    </source>
</evidence>
<reference evidence="2 3" key="1">
    <citation type="submission" date="2017-03" db="EMBL/GenBank/DDBJ databases">
        <title>Genomes of endolithic fungi from Antarctica.</title>
        <authorList>
            <person name="Coleine C."/>
            <person name="Masonjones S."/>
            <person name="Stajich J.E."/>
        </authorList>
    </citation>
    <scope>NUCLEOTIDE SEQUENCE [LARGE SCALE GENOMIC DNA]</scope>
    <source>
        <strain evidence="2 3">CCFEE 6315</strain>
    </source>
</reference>
<evidence type="ECO:0008006" key="4">
    <source>
        <dbReference type="Google" id="ProtNLM"/>
    </source>
</evidence>
<sequence length="147" mass="16551">MASQYPPYQPQPLFYSSTTYQTQPQPLYATSRYTSVPQQSSSTIQSPASQKPTITDPAPSNPRYLCLHNPCARDQRSFARHADLQRHVAVVHDRSALQLVDCPYVDTQTGRVCHRRGELGFTRRDKMGEHLRSVHSVIVPKTGRGEG</sequence>
<feature type="region of interest" description="Disordered" evidence="1">
    <location>
        <begin position="26"/>
        <end position="61"/>
    </location>
</feature>
<gene>
    <name evidence="2" type="ORF">B0A50_08192</name>
</gene>
<name>A0A4U0TKI7_9PEZI</name>
<evidence type="ECO:0000313" key="2">
    <source>
        <dbReference type="EMBL" id="TKA22135.1"/>
    </source>
</evidence>
<keyword evidence="3" id="KW-1185">Reference proteome</keyword>
<organism evidence="2 3">
    <name type="scientific">Salinomyces thailandicus</name>
    <dbReference type="NCBI Taxonomy" id="706561"/>
    <lineage>
        <taxon>Eukaryota</taxon>
        <taxon>Fungi</taxon>
        <taxon>Dikarya</taxon>
        <taxon>Ascomycota</taxon>
        <taxon>Pezizomycotina</taxon>
        <taxon>Dothideomycetes</taxon>
        <taxon>Dothideomycetidae</taxon>
        <taxon>Mycosphaerellales</taxon>
        <taxon>Teratosphaeriaceae</taxon>
        <taxon>Salinomyces</taxon>
    </lineage>
</organism>
<dbReference type="OrthoDB" id="2687452at2759"/>
<dbReference type="Gene3D" id="3.30.160.60">
    <property type="entry name" value="Classic Zinc Finger"/>
    <property type="match status" value="1"/>
</dbReference>